<sequence>MNKLIKNIAQDYSINPKALKRFVKESGLKPKEVKRLQVLEVLLFNSSDLFYCRADDFAIEYFDFSLVMKLITEIEDIKKTVL</sequence>
<name>A0AAW7PSI1_9BACT</name>
<protein>
    <submittedName>
        <fullName evidence="1">Uncharacterized protein</fullName>
    </submittedName>
</protein>
<dbReference type="AlphaFoldDB" id="A0AAW7PSI1"/>
<dbReference type="EMBL" id="JAPZDC010000004">
    <property type="protein sequence ID" value="MDN5064004.1"/>
    <property type="molecule type" value="Genomic_DNA"/>
</dbReference>
<dbReference type="RefSeq" id="WP_301344601.1">
    <property type="nucleotide sequence ID" value="NZ_JAPZDB010000002.1"/>
</dbReference>
<accession>A0AAW7PSI1</accession>
<comment type="caution">
    <text evidence="1">The sequence shown here is derived from an EMBL/GenBank/DDBJ whole genome shotgun (WGS) entry which is preliminary data.</text>
</comment>
<evidence type="ECO:0000313" key="2">
    <source>
        <dbReference type="Proteomes" id="UP001171529"/>
    </source>
</evidence>
<reference evidence="1" key="1">
    <citation type="submission" date="2022-12" db="EMBL/GenBank/DDBJ databases">
        <authorList>
            <person name="Uljanovas D."/>
        </authorList>
    </citation>
    <scope>NUCLEOTIDE SEQUENCE</scope>
    <source>
        <strain evidence="1">RCM39</strain>
    </source>
</reference>
<dbReference type="Proteomes" id="UP001171529">
    <property type="component" value="Unassembled WGS sequence"/>
</dbReference>
<proteinExistence type="predicted"/>
<gene>
    <name evidence="1" type="ORF">O8C91_07315</name>
</gene>
<evidence type="ECO:0000313" key="1">
    <source>
        <dbReference type="EMBL" id="MDN5064004.1"/>
    </source>
</evidence>
<organism evidence="1 2">
    <name type="scientific">Aliarcobacter butzleri</name>
    <dbReference type="NCBI Taxonomy" id="28197"/>
    <lineage>
        <taxon>Bacteria</taxon>
        <taxon>Pseudomonadati</taxon>
        <taxon>Campylobacterota</taxon>
        <taxon>Epsilonproteobacteria</taxon>
        <taxon>Campylobacterales</taxon>
        <taxon>Arcobacteraceae</taxon>
        <taxon>Aliarcobacter</taxon>
    </lineage>
</organism>
<reference evidence="1" key="2">
    <citation type="journal article" date="2023" name="Microorganisms">
        <title>Genomic Characterization of Arcobacter butzleri Strains Isolated from Various Sources in Lithuania.</title>
        <authorList>
            <person name="Uljanovas D."/>
            <person name="Golz G."/>
            <person name="Fleischmann S."/>
            <person name="Kudirkiene E."/>
            <person name="Kasetiene N."/>
            <person name="Grineviciene A."/>
            <person name="Tamuleviciene E."/>
            <person name="Aksomaitiene J."/>
            <person name="Alter T."/>
            <person name="Malakauskas M."/>
        </authorList>
    </citation>
    <scope>NUCLEOTIDE SEQUENCE</scope>
    <source>
        <strain evidence="1">RCM39</strain>
    </source>
</reference>